<organism evidence="2 3">
    <name type="scientific">Sphingobium xenophagum</name>
    <dbReference type="NCBI Taxonomy" id="121428"/>
    <lineage>
        <taxon>Bacteria</taxon>
        <taxon>Pseudomonadati</taxon>
        <taxon>Pseudomonadota</taxon>
        <taxon>Alphaproteobacteria</taxon>
        <taxon>Sphingomonadales</taxon>
        <taxon>Sphingomonadaceae</taxon>
        <taxon>Sphingobium</taxon>
    </lineage>
</organism>
<dbReference type="InterPro" id="IPR029063">
    <property type="entry name" value="SAM-dependent_MTases_sf"/>
</dbReference>
<keyword evidence="3" id="KW-1185">Reference proteome</keyword>
<dbReference type="EMBL" id="BBQY01000013">
    <property type="protein sequence ID" value="GBH31052.1"/>
    <property type="molecule type" value="Genomic_DNA"/>
</dbReference>
<dbReference type="InterPro" id="IPR052514">
    <property type="entry name" value="SAM-dependent_MTase"/>
</dbReference>
<evidence type="ECO:0000259" key="1">
    <source>
        <dbReference type="Pfam" id="PF05050"/>
    </source>
</evidence>
<comment type="caution">
    <text evidence="2">The sequence shown here is derived from an EMBL/GenBank/DDBJ whole genome shotgun (WGS) entry which is preliminary data.</text>
</comment>
<name>A0A401J328_SPHXE</name>
<accession>A0A401J328</accession>
<evidence type="ECO:0000313" key="2">
    <source>
        <dbReference type="EMBL" id="GBH31052.1"/>
    </source>
</evidence>
<reference evidence="2 3" key="1">
    <citation type="submission" date="2014-12" db="EMBL/GenBank/DDBJ databases">
        <title>Whole genome sequencing of Sphingobium xenophagum OW59.</title>
        <authorList>
            <person name="Ohta Y."/>
            <person name="Nishi S."/>
            <person name="Hatada Y."/>
        </authorList>
    </citation>
    <scope>NUCLEOTIDE SEQUENCE [LARGE SCALE GENOMIC DNA]</scope>
    <source>
        <strain evidence="2 3">OW59</strain>
    </source>
</reference>
<dbReference type="Pfam" id="PF05050">
    <property type="entry name" value="Methyltransf_21"/>
    <property type="match status" value="1"/>
</dbReference>
<dbReference type="Proteomes" id="UP000290975">
    <property type="component" value="Unassembled WGS sequence"/>
</dbReference>
<dbReference type="PANTHER" id="PTHR34203:SF15">
    <property type="entry name" value="SLL1173 PROTEIN"/>
    <property type="match status" value="1"/>
</dbReference>
<dbReference type="PANTHER" id="PTHR34203">
    <property type="entry name" value="METHYLTRANSFERASE, FKBM FAMILY PROTEIN"/>
    <property type="match status" value="1"/>
</dbReference>
<proteinExistence type="predicted"/>
<evidence type="ECO:0000313" key="3">
    <source>
        <dbReference type="Proteomes" id="UP000290975"/>
    </source>
</evidence>
<dbReference type="InterPro" id="IPR006342">
    <property type="entry name" value="FkbM_mtfrase"/>
</dbReference>
<feature type="domain" description="Methyltransferase FkbM" evidence="1">
    <location>
        <begin position="111"/>
        <end position="266"/>
    </location>
</feature>
<gene>
    <name evidence="2" type="ORF">MBESOW_P2313</name>
</gene>
<sequence length="307" mass="34178">MGGQMKHIFSRSHIFSRFRSSSMNDIGIRLFHLDHLRSHPRQRNEAVIRQLCANAYLGEGRSLCRVLGRYKMIVDTSDVGLSSHLLLDGYWEMWLTELLVDLVKPGMKVVDVGANLGYFSLLMADLVGPEGQVHAFEPNVDLARRMTQSLAINGFENSATVHEQALSDSEADVLLVVPTDEPKNAHLLPADHPVSGDAATESRLLRTRRLDSYSDLYDADIIKIDADTSEEAIWHGMSAILRKNRPLTIVLEFARVRYADPGAFIDQILSDGFTLSVITLEAGIQPISREAILSVSPTDDVMLLLVR</sequence>
<protein>
    <recommendedName>
        <fullName evidence="1">Methyltransferase FkbM domain-containing protein</fullName>
    </recommendedName>
</protein>
<dbReference type="SUPFAM" id="SSF53335">
    <property type="entry name" value="S-adenosyl-L-methionine-dependent methyltransferases"/>
    <property type="match status" value="1"/>
</dbReference>
<dbReference type="AlphaFoldDB" id="A0A401J328"/>
<dbReference type="NCBIfam" id="TIGR01444">
    <property type="entry name" value="fkbM_fam"/>
    <property type="match status" value="1"/>
</dbReference>
<dbReference type="Gene3D" id="3.40.50.150">
    <property type="entry name" value="Vaccinia Virus protein VP39"/>
    <property type="match status" value="1"/>
</dbReference>